<proteinExistence type="predicted"/>
<evidence type="ECO:0000256" key="2">
    <source>
        <dbReference type="SAM" id="Phobius"/>
    </source>
</evidence>
<dbReference type="EMBL" id="FLRI01000499">
    <property type="protein sequence ID" value="SBT84489.1"/>
    <property type="molecule type" value="Genomic_DNA"/>
</dbReference>
<dbReference type="OrthoDB" id="10332867at2759"/>
<dbReference type="Proteomes" id="UP000242942">
    <property type="component" value="Unassembled WGS sequence"/>
</dbReference>
<organism evidence="3 4">
    <name type="scientific">Plasmodium ovale</name>
    <name type="common">malaria parasite P. ovale</name>
    <dbReference type="NCBI Taxonomy" id="36330"/>
    <lineage>
        <taxon>Eukaryota</taxon>
        <taxon>Sar</taxon>
        <taxon>Alveolata</taxon>
        <taxon>Apicomplexa</taxon>
        <taxon>Aconoidasida</taxon>
        <taxon>Haemosporida</taxon>
        <taxon>Plasmodiidae</taxon>
        <taxon>Plasmodium</taxon>
        <taxon>Plasmodium (Plasmodium)</taxon>
    </lineage>
</organism>
<dbReference type="Pfam" id="PF05795">
    <property type="entry name" value="Plasmodium_Vir"/>
    <property type="match status" value="1"/>
</dbReference>
<evidence type="ECO:0000313" key="3">
    <source>
        <dbReference type="EMBL" id="SBT84489.1"/>
    </source>
</evidence>
<gene>
    <name evidence="3" type="primary">PocGH01_00045700</name>
    <name evidence="3" type="ORF">POCGH01_00045700</name>
</gene>
<evidence type="ECO:0000313" key="4">
    <source>
        <dbReference type="Proteomes" id="UP000242942"/>
    </source>
</evidence>
<dbReference type="AlphaFoldDB" id="A0A1D3JF52"/>
<protein>
    <submittedName>
        <fullName evidence="3">PIR protein</fullName>
    </submittedName>
</protein>
<name>A0A1D3JF52_PLAOA</name>
<evidence type="ECO:0000256" key="1">
    <source>
        <dbReference type="SAM" id="MobiDB-lite"/>
    </source>
</evidence>
<dbReference type="VEuPathDB" id="PlasmoDB:POWCR01_000100400"/>
<keyword evidence="4" id="KW-1185">Reference proteome</keyword>
<feature type="region of interest" description="Disordered" evidence="1">
    <location>
        <begin position="264"/>
        <end position="295"/>
    </location>
</feature>
<accession>A0A1D3JF52</accession>
<feature type="transmembrane region" description="Helical" evidence="2">
    <location>
        <begin position="354"/>
        <end position="375"/>
    </location>
</feature>
<reference evidence="3 4" key="1">
    <citation type="submission" date="2016-06" db="EMBL/GenBank/DDBJ databases">
        <authorList>
            <consortium name="Pathogen Informatics"/>
        </authorList>
    </citation>
    <scope>NUCLEOTIDE SEQUENCE [LARGE SCALE GENOMIC DNA]</scope>
    <source>
        <strain evidence="3">PocGH01</strain>
    </source>
</reference>
<keyword evidence="2" id="KW-0812">Transmembrane</keyword>
<keyword evidence="2" id="KW-1133">Transmembrane helix</keyword>
<dbReference type="VEuPathDB" id="PlasmoDB:PocGH01_00045700"/>
<keyword evidence="2" id="KW-0472">Membrane</keyword>
<dbReference type="InterPro" id="IPR008780">
    <property type="entry name" value="Plasmodium_Vir"/>
</dbReference>
<sequence>MEKLISQYQDLPAYQFFRKFDSTDNVNENCEKCVIRRDLNLKYPWIKNLCCKLEKNMSIIYEKENVESNLNMKHCFDLNYWLYNEVYKNLSFNEKQTKFYHIVDYLLEIWSKIKSEKYQNRDNLCNPDKTLSDMDFLKEVKSVFDNIENYDALRSAALENSSNACDKYYDYMSYNAPLYYKWRETCTDRTSNVCSKYIKNYNSYSPGSVMKDLNFFVLLLKAVSNPCFKNMKNLITSAKKSLSPPKLKYRIPSQLIENLEEELESLEDEEKPDEEDKEFVEAESEIAEEDHEDITDEIENATLGTEYGSVEAEVPEDLLVEEEVPEGALVYSKVPENGILAIVEESYTHISNNILPFAVYMLGIFMVFYLFTRFFQIRRYMISRNKRRRKRKRPIFIYQKGVLLKGSHDSLNNISNNDKYVIKYHPLLEDISDDEDD</sequence>